<organism evidence="4 5">
    <name type="scientific">Solanum commersonii</name>
    <name type="common">Commerson's wild potato</name>
    <name type="synonym">Commerson's nightshade</name>
    <dbReference type="NCBI Taxonomy" id="4109"/>
    <lineage>
        <taxon>Eukaryota</taxon>
        <taxon>Viridiplantae</taxon>
        <taxon>Streptophyta</taxon>
        <taxon>Embryophyta</taxon>
        <taxon>Tracheophyta</taxon>
        <taxon>Spermatophyta</taxon>
        <taxon>Magnoliopsida</taxon>
        <taxon>eudicotyledons</taxon>
        <taxon>Gunneridae</taxon>
        <taxon>Pentapetalae</taxon>
        <taxon>asterids</taxon>
        <taxon>lamiids</taxon>
        <taxon>Solanales</taxon>
        <taxon>Solanaceae</taxon>
        <taxon>Solanoideae</taxon>
        <taxon>Solaneae</taxon>
        <taxon>Solanum</taxon>
    </lineage>
</organism>
<keyword evidence="1" id="KW-0863">Zinc-finger</keyword>
<sequence length="205" mass="23523">MTSLVLEENKDYARDCQVRFNGQFEYEILDGHYRHIIDIRKKTSTCRTWQLRDIPCQHVVLAYQHACQDPEDHVVHWYRKDNFMKAYNYFIQSLPNMKMWPHTSDIVIEPPEPKQIPGRPLKCRGKSKDEQKKKYGKLSRRGVKMTCSNLTQPGPGRSTQPASSSQPANSSQPQSLRQPTGYSQPPSSSVGSSQPPSLRQPTSFS</sequence>
<dbReference type="PANTHER" id="PTHR31973:SF197">
    <property type="entry name" value="SWIM-TYPE DOMAIN-CONTAINING PROTEIN"/>
    <property type="match status" value="1"/>
</dbReference>
<dbReference type="Pfam" id="PF04434">
    <property type="entry name" value="SWIM"/>
    <property type="match status" value="1"/>
</dbReference>
<keyword evidence="1" id="KW-0479">Metal-binding</keyword>
<keyword evidence="1" id="KW-0862">Zinc</keyword>
<gene>
    <name evidence="4" type="ORF">H5410_054910</name>
</gene>
<feature type="domain" description="SWIM-type" evidence="3">
    <location>
        <begin position="33"/>
        <end position="67"/>
    </location>
</feature>
<accession>A0A9J5WIF9</accession>
<evidence type="ECO:0000256" key="2">
    <source>
        <dbReference type="SAM" id="MobiDB-lite"/>
    </source>
</evidence>
<dbReference type="GO" id="GO:0008270">
    <property type="term" value="F:zinc ion binding"/>
    <property type="evidence" value="ECO:0007669"/>
    <property type="project" value="UniProtKB-KW"/>
</dbReference>
<feature type="compositionally biased region" description="Low complexity" evidence="2">
    <location>
        <begin position="183"/>
        <end position="197"/>
    </location>
</feature>
<dbReference type="PANTHER" id="PTHR31973">
    <property type="entry name" value="POLYPROTEIN, PUTATIVE-RELATED"/>
    <property type="match status" value="1"/>
</dbReference>
<evidence type="ECO:0000259" key="3">
    <source>
        <dbReference type="PROSITE" id="PS50966"/>
    </source>
</evidence>
<feature type="region of interest" description="Disordered" evidence="2">
    <location>
        <begin position="108"/>
        <end position="205"/>
    </location>
</feature>
<evidence type="ECO:0000256" key="1">
    <source>
        <dbReference type="PROSITE-ProRule" id="PRU00325"/>
    </source>
</evidence>
<feature type="compositionally biased region" description="Low complexity" evidence="2">
    <location>
        <begin position="158"/>
        <end position="175"/>
    </location>
</feature>
<dbReference type="PROSITE" id="PS50966">
    <property type="entry name" value="ZF_SWIM"/>
    <property type="match status" value="1"/>
</dbReference>
<dbReference type="InterPro" id="IPR007527">
    <property type="entry name" value="Znf_SWIM"/>
</dbReference>
<comment type="caution">
    <text evidence="4">The sequence shown here is derived from an EMBL/GenBank/DDBJ whole genome shotgun (WGS) entry which is preliminary data.</text>
</comment>
<dbReference type="EMBL" id="JACXVP010000011">
    <property type="protein sequence ID" value="KAG5574776.1"/>
    <property type="molecule type" value="Genomic_DNA"/>
</dbReference>
<reference evidence="4 5" key="1">
    <citation type="submission" date="2020-09" db="EMBL/GenBank/DDBJ databases">
        <title>De no assembly of potato wild relative species, Solanum commersonii.</title>
        <authorList>
            <person name="Cho K."/>
        </authorList>
    </citation>
    <scope>NUCLEOTIDE SEQUENCE [LARGE SCALE GENOMIC DNA]</scope>
    <source>
        <strain evidence="4">LZ3.2</strain>
        <tissue evidence="4">Leaf</tissue>
    </source>
</reference>
<keyword evidence="5" id="KW-1185">Reference proteome</keyword>
<evidence type="ECO:0000313" key="4">
    <source>
        <dbReference type="EMBL" id="KAG5574776.1"/>
    </source>
</evidence>
<dbReference type="OrthoDB" id="1301333at2759"/>
<dbReference type="AlphaFoldDB" id="A0A9J5WIF9"/>
<evidence type="ECO:0000313" key="5">
    <source>
        <dbReference type="Proteomes" id="UP000824120"/>
    </source>
</evidence>
<protein>
    <recommendedName>
        <fullName evidence="3">SWIM-type domain-containing protein</fullName>
    </recommendedName>
</protein>
<dbReference type="Proteomes" id="UP000824120">
    <property type="component" value="Chromosome 11"/>
</dbReference>
<feature type="compositionally biased region" description="Basic residues" evidence="2">
    <location>
        <begin position="134"/>
        <end position="143"/>
    </location>
</feature>
<name>A0A9J5WIF9_SOLCO</name>
<proteinExistence type="predicted"/>